<keyword evidence="3" id="KW-1003">Cell membrane</keyword>
<dbReference type="PANTHER" id="PTHR43663:SF1">
    <property type="entry name" value="CHROMATE TRANSPORTER"/>
    <property type="match status" value="1"/>
</dbReference>
<organism evidence="8 9">
    <name type="scientific">Lichenibacterium minor</name>
    <dbReference type="NCBI Taxonomy" id="2316528"/>
    <lineage>
        <taxon>Bacteria</taxon>
        <taxon>Pseudomonadati</taxon>
        <taxon>Pseudomonadota</taxon>
        <taxon>Alphaproteobacteria</taxon>
        <taxon>Hyphomicrobiales</taxon>
        <taxon>Lichenihabitantaceae</taxon>
        <taxon>Lichenibacterium</taxon>
    </lineage>
</organism>
<protein>
    <submittedName>
        <fullName evidence="8">Chromate transporter</fullName>
    </submittedName>
</protein>
<comment type="subcellular location">
    <subcellularLocation>
        <location evidence="1">Cell membrane</location>
        <topology evidence="1">Multi-pass membrane protein</topology>
    </subcellularLocation>
</comment>
<evidence type="ECO:0000256" key="1">
    <source>
        <dbReference type="ARBA" id="ARBA00004651"/>
    </source>
</evidence>
<keyword evidence="6 7" id="KW-0472">Membrane</keyword>
<evidence type="ECO:0000313" key="8">
    <source>
        <dbReference type="EMBL" id="RYC33997.1"/>
    </source>
</evidence>
<comment type="caution">
    <text evidence="8">The sequence shown here is derived from an EMBL/GenBank/DDBJ whole genome shotgun (WGS) entry which is preliminary data.</text>
</comment>
<evidence type="ECO:0000313" key="9">
    <source>
        <dbReference type="Proteomes" id="UP000290759"/>
    </source>
</evidence>
<accession>A0A4Q2UFJ6</accession>
<name>A0A4Q2UFJ6_9HYPH</name>
<comment type="similarity">
    <text evidence="2">Belongs to the chromate ion transporter (CHR) (TC 2.A.51) family.</text>
</comment>
<feature type="transmembrane region" description="Helical" evidence="7">
    <location>
        <begin position="98"/>
        <end position="122"/>
    </location>
</feature>
<sequence>MGSPAAPSTPMADAPVPATPAAPQPTALQLFLIFSRIGLTSFGGGLSGWLLREFVRDRAWVGEEEFLNGLSLSQALPGVNVTNMAIWIGHRLLGFRGAAAGVAGIVGPAAVLIVGISAGFAALSRFPATHWALDGAAAAAIGLSASMGITTALRVPRRWLPLAIMAGTFVAIGPLHQPLVYVVLGVGLGSIALEYARLRRG</sequence>
<evidence type="ECO:0000256" key="5">
    <source>
        <dbReference type="ARBA" id="ARBA00022989"/>
    </source>
</evidence>
<feature type="transmembrane region" description="Helical" evidence="7">
    <location>
        <begin position="128"/>
        <end position="147"/>
    </location>
</feature>
<keyword evidence="5 7" id="KW-1133">Transmembrane helix</keyword>
<evidence type="ECO:0000256" key="7">
    <source>
        <dbReference type="SAM" id="Phobius"/>
    </source>
</evidence>
<gene>
    <name evidence="8" type="ORF">D3273_01740</name>
</gene>
<dbReference type="InterPro" id="IPR052518">
    <property type="entry name" value="CHR_Transporter"/>
</dbReference>
<dbReference type="PANTHER" id="PTHR43663">
    <property type="entry name" value="CHROMATE TRANSPORT PROTEIN-RELATED"/>
    <property type="match status" value="1"/>
</dbReference>
<evidence type="ECO:0000256" key="6">
    <source>
        <dbReference type="ARBA" id="ARBA00023136"/>
    </source>
</evidence>
<dbReference type="GO" id="GO:0005886">
    <property type="term" value="C:plasma membrane"/>
    <property type="evidence" value="ECO:0007669"/>
    <property type="project" value="UniProtKB-SubCell"/>
</dbReference>
<reference evidence="8 9" key="2">
    <citation type="submission" date="2019-02" db="EMBL/GenBank/DDBJ databases">
        <title>'Lichenibacterium ramalinii' gen. nov. sp. nov., 'Lichenibacterium minor' gen. nov. sp. nov.</title>
        <authorList>
            <person name="Pankratov T."/>
        </authorList>
    </citation>
    <scope>NUCLEOTIDE SEQUENCE [LARGE SCALE GENOMIC DNA]</scope>
    <source>
        <strain evidence="8 9">RmlP026</strain>
    </source>
</reference>
<dbReference type="Pfam" id="PF02417">
    <property type="entry name" value="Chromate_transp"/>
    <property type="match status" value="1"/>
</dbReference>
<feature type="transmembrane region" description="Helical" evidence="7">
    <location>
        <begin position="181"/>
        <end position="198"/>
    </location>
</feature>
<reference evidence="8 9" key="1">
    <citation type="submission" date="2018-12" db="EMBL/GenBank/DDBJ databases">
        <authorList>
            <person name="Grouzdev D.S."/>
            <person name="Krutkina M.S."/>
        </authorList>
    </citation>
    <scope>NUCLEOTIDE SEQUENCE [LARGE SCALE GENOMIC DNA]</scope>
    <source>
        <strain evidence="8 9">RmlP026</strain>
    </source>
</reference>
<dbReference type="AlphaFoldDB" id="A0A4Q2UFJ6"/>
<feature type="transmembrane region" description="Helical" evidence="7">
    <location>
        <begin position="159"/>
        <end position="175"/>
    </location>
</feature>
<dbReference type="OrthoDB" id="8969999at2"/>
<feature type="transmembrane region" description="Helical" evidence="7">
    <location>
        <begin position="30"/>
        <end position="51"/>
    </location>
</feature>
<proteinExistence type="inferred from homology"/>
<evidence type="ECO:0000256" key="4">
    <source>
        <dbReference type="ARBA" id="ARBA00022692"/>
    </source>
</evidence>
<dbReference type="EMBL" id="QYBB01000001">
    <property type="protein sequence ID" value="RYC33997.1"/>
    <property type="molecule type" value="Genomic_DNA"/>
</dbReference>
<keyword evidence="4 7" id="KW-0812">Transmembrane</keyword>
<dbReference type="InterPro" id="IPR003370">
    <property type="entry name" value="Chromate_transpt"/>
</dbReference>
<dbReference type="Proteomes" id="UP000290759">
    <property type="component" value="Unassembled WGS sequence"/>
</dbReference>
<dbReference type="GO" id="GO:0015109">
    <property type="term" value="F:chromate transmembrane transporter activity"/>
    <property type="evidence" value="ECO:0007669"/>
    <property type="project" value="InterPro"/>
</dbReference>
<evidence type="ECO:0000256" key="3">
    <source>
        <dbReference type="ARBA" id="ARBA00022475"/>
    </source>
</evidence>
<keyword evidence="9" id="KW-1185">Reference proteome</keyword>
<evidence type="ECO:0000256" key="2">
    <source>
        <dbReference type="ARBA" id="ARBA00005262"/>
    </source>
</evidence>